<evidence type="ECO:0000313" key="6">
    <source>
        <dbReference type="Proteomes" id="UP000030134"/>
    </source>
</evidence>
<feature type="domain" description="Prohead serine protease" evidence="4">
    <location>
        <begin position="22"/>
        <end position="179"/>
    </location>
</feature>
<evidence type="ECO:0000259" key="4">
    <source>
        <dbReference type="Pfam" id="PF04586"/>
    </source>
</evidence>
<comment type="caution">
    <text evidence="5">The sequence shown here is derived from an EMBL/GenBank/DDBJ whole genome shotgun (WGS) entry which is preliminary data.</text>
</comment>
<keyword evidence="2" id="KW-0645">Protease</keyword>
<dbReference type="NCBIfam" id="TIGR01543">
    <property type="entry name" value="proheadase_HK97"/>
    <property type="match status" value="1"/>
</dbReference>
<dbReference type="AlphaFoldDB" id="A0A0A2G7M9"/>
<proteinExistence type="predicted"/>
<keyword evidence="6" id="KW-1185">Reference proteome</keyword>
<dbReference type="Pfam" id="PF04586">
    <property type="entry name" value="Peptidase_S78"/>
    <property type="match status" value="1"/>
</dbReference>
<dbReference type="eggNOG" id="COG3740">
    <property type="taxonomic scope" value="Bacteria"/>
</dbReference>
<dbReference type="GO" id="GO:0006508">
    <property type="term" value="P:proteolysis"/>
    <property type="evidence" value="ECO:0007669"/>
    <property type="project" value="UniProtKB-KW"/>
</dbReference>
<dbReference type="RefSeq" id="WP_036883108.1">
    <property type="nucleotide sequence ID" value="NZ_JQZW01000006.1"/>
</dbReference>
<dbReference type="GO" id="GO:0008233">
    <property type="term" value="F:peptidase activity"/>
    <property type="evidence" value="ECO:0007669"/>
    <property type="project" value="UniProtKB-KW"/>
</dbReference>
<organism evidence="5 6">
    <name type="scientific">Porphyromonas gingivicanis</name>
    <dbReference type="NCBI Taxonomy" id="266762"/>
    <lineage>
        <taxon>Bacteria</taxon>
        <taxon>Pseudomonadati</taxon>
        <taxon>Bacteroidota</taxon>
        <taxon>Bacteroidia</taxon>
        <taxon>Bacteroidales</taxon>
        <taxon>Porphyromonadaceae</taxon>
        <taxon>Porphyromonas</taxon>
    </lineage>
</organism>
<sequence>MEKKYIEIRSFGGIAQPVVSAEGRTIEGYAIVFNTPSQVMYDWWDGDYFEERIAPEAVTDAFLATQDVKAVVEHNPERLLARSNKGKGSLTLTVDEKGLKYSFEAPDTQEGNNALELIKRGDYSGSSFKFRAYSKGCVEKEWSKEKQRWIHTIRKFDGIYDVCITTDPAYIETTVDVRSLQAPEERKSEEEMRSYYAELEQRARRF</sequence>
<dbReference type="InterPro" id="IPR006433">
    <property type="entry name" value="Prohead_protease"/>
</dbReference>
<dbReference type="InterPro" id="IPR054613">
    <property type="entry name" value="Peptidase_S78_dom"/>
</dbReference>
<reference evidence="5 6" key="1">
    <citation type="submission" date="2014-08" db="EMBL/GenBank/DDBJ databases">
        <title>Porphyromonas gingivicanis strain:COT-022_OH1391 Genome sequencing.</title>
        <authorList>
            <person name="Wallis C."/>
            <person name="Deusch O."/>
            <person name="O'Flynn C."/>
            <person name="Davis I."/>
            <person name="Jospin G."/>
            <person name="Darling A.E."/>
            <person name="Coil D.A."/>
            <person name="Alexiev A."/>
            <person name="Horsfall A."/>
            <person name="Kirkwood N."/>
            <person name="Harris S."/>
            <person name="Eisen J.A."/>
        </authorList>
    </citation>
    <scope>NUCLEOTIDE SEQUENCE [LARGE SCALE GENOMIC DNA]</scope>
    <source>
        <strain evidence="6">COT-022 OH1391</strain>
    </source>
</reference>
<keyword evidence="3" id="KW-0378">Hydrolase</keyword>
<evidence type="ECO:0000256" key="2">
    <source>
        <dbReference type="ARBA" id="ARBA00022670"/>
    </source>
</evidence>
<dbReference type="Proteomes" id="UP000030134">
    <property type="component" value="Unassembled WGS sequence"/>
</dbReference>
<dbReference type="EMBL" id="JQZW01000006">
    <property type="protein sequence ID" value="KGN98427.1"/>
    <property type="molecule type" value="Genomic_DNA"/>
</dbReference>
<dbReference type="OrthoDB" id="1049848at2"/>
<keyword evidence="1" id="KW-1188">Viral release from host cell</keyword>
<gene>
    <name evidence="5" type="ORF">HQ36_02095</name>
</gene>
<name>A0A0A2G7M9_9PORP</name>
<evidence type="ECO:0000256" key="3">
    <source>
        <dbReference type="ARBA" id="ARBA00022801"/>
    </source>
</evidence>
<dbReference type="STRING" id="266762.HQ36_02095"/>
<protein>
    <recommendedName>
        <fullName evidence="4">Prohead serine protease domain-containing protein</fullName>
    </recommendedName>
</protein>
<evidence type="ECO:0000313" key="5">
    <source>
        <dbReference type="EMBL" id="KGN98427.1"/>
    </source>
</evidence>
<accession>A0A0A2G7M9</accession>
<evidence type="ECO:0000256" key="1">
    <source>
        <dbReference type="ARBA" id="ARBA00022612"/>
    </source>
</evidence>